<keyword evidence="2" id="KW-1185">Reference proteome</keyword>
<dbReference type="Gramene" id="mRNA:HanXRQr2_Chr09g0363241">
    <property type="protein sequence ID" value="mRNA:HanXRQr2_Chr09g0363241"/>
    <property type="gene ID" value="HanXRQr2_Chr09g0363241"/>
</dbReference>
<reference evidence="1" key="1">
    <citation type="journal article" date="2017" name="Nature">
        <title>The sunflower genome provides insights into oil metabolism, flowering and Asterid evolution.</title>
        <authorList>
            <person name="Badouin H."/>
            <person name="Gouzy J."/>
            <person name="Grassa C.J."/>
            <person name="Murat F."/>
            <person name="Staton S.E."/>
            <person name="Cottret L."/>
            <person name="Lelandais-Briere C."/>
            <person name="Owens G.L."/>
            <person name="Carrere S."/>
            <person name="Mayjonade B."/>
            <person name="Legrand L."/>
            <person name="Gill N."/>
            <person name="Kane N.C."/>
            <person name="Bowers J.E."/>
            <person name="Hubner S."/>
            <person name="Bellec A."/>
            <person name="Berard A."/>
            <person name="Berges H."/>
            <person name="Blanchet N."/>
            <person name="Boniface M.C."/>
            <person name="Brunel D."/>
            <person name="Catrice O."/>
            <person name="Chaidir N."/>
            <person name="Claudel C."/>
            <person name="Donnadieu C."/>
            <person name="Faraut T."/>
            <person name="Fievet G."/>
            <person name="Helmstetter N."/>
            <person name="King M."/>
            <person name="Knapp S.J."/>
            <person name="Lai Z."/>
            <person name="Le Paslier M.C."/>
            <person name="Lippi Y."/>
            <person name="Lorenzon L."/>
            <person name="Mandel J.R."/>
            <person name="Marage G."/>
            <person name="Marchand G."/>
            <person name="Marquand E."/>
            <person name="Bret-Mestries E."/>
            <person name="Morien E."/>
            <person name="Nambeesan S."/>
            <person name="Nguyen T."/>
            <person name="Pegot-Espagnet P."/>
            <person name="Pouilly N."/>
            <person name="Raftis F."/>
            <person name="Sallet E."/>
            <person name="Schiex T."/>
            <person name="Thomas J."/>
            <person name="Vandecasteele C."/>
            <person name="Vares D."/>
            <person name="Vear F."/>
            <person name="Vautrin S."/>
            <person name="Crespi M."/>
            <person name="Mangin B."/>
            <person name="Burke J.M."/>
            <person name="Salse J."/>
            <person name="Munos S."/>
            <person name="Vincourt P."/>
            <person name="Rieseberg L.H."/>
            <person name="Langlade N.B."/>
        </authorList>
    </citation>
    <scope>NUCLEOTIDE SEQUENCE</scope>
    <source>
        <tissue evidence="1">Leaves</tissue>
    </source>
</reference>
<sequence length="163" mass="18277">MVTTLGCWKDRFFWVSKSIAMFIMVWRHLDAVFNELEPSESELDSWFLKSIRACPSRLHPFPEHLLLLMGVSTLWGKLDRDPVLMRGGQLMSALDSIKSDDTSDVVFGDAEATGGDDAVVYGAEHRFEGSGYVNLPNVKGFAKDASYKSSTRRSTHRMLKGAK</sequence>
<name>A0A9K3N711_HELAN</name>
<evidence type="ECO:0000313" key="2">
    <source>
        <dbReference type="Proteomes" id="UP000215914"/>
    </source>
</evidence>
<dbReference type="AlphaFoldDB" id="A0A9K3N711"/>
<dbReference type="EMBL" id="MNCJ02000324">
    <property type="protein sequence ID" value="KAF5788798.1"/>
    <property type="molecule type" value="Genomic_DNA"/>
</dbReference>
<organism evidence="1 2">
    <name type="scientific">Helianthus annuus</name>
    <name type="common">Common sunflower</name>
    <dbReference type="NCBI Taxonomy" id="4232"/>
    <lineage>
        <taxon>Eukaryota</taxon>
        <taxon>Viridiplantae</taxon>
        <taxon>Streptophyta</taxon>
        <taxon>Embryophyta</taxon>
        <taxon>Tracheophyta</taxon>
        <taxon>Spermatophyta</taxon>
        <taxon>Magnoliopsida</taxon>
        <taxon>eudicotyledons</taxon>
        <taxon>Gunneridae</taxon>
        <taxon>Pentapetalae</taxon>
        <taxon>asterids</taxon>
        <taxon>campanulids</taxon>
        <taxon>Asterales</taxon>
        <taxon>Asteraceae</taxon>
        <taxon>Asteroideae</taxon>
        <taxon>Heliantheae alliance</taxon>
        <taxon>Heliantheae</taxon>
        <taxon>Helianthus</taxon>
    </lineage>
</organism>
<reference evidence="1" key="2">
    <citation type="submission" date="2020-06" db="EMBL/GenBank/DDBJ databases">
        <title>Helianthus annuus Genome sequencing and assembly Release 2.</title>
        <authorList>
            <person name="Gouzy J."/>
            <person name="Langlade N."/>
            <person name="Munos S."/>
        </authorList>
    </citation>
    <scope>NUCLEOTIDE SEQUENCE</scope>
    <source>
        <tissue evidence="1">Leaves</tissue>
    </source>
</reference>
<accession>A0A9K3N711</accession>
<dbReference type="Proteomes" id="UP000215914">
    <property type="component" value="Unassembled WGS sequence"/>
</dbReference>
<proteinExistence type="predicted"/>
<gene>
    <name evidence="1" type="ORF">HanXRQr2_Chr09g0363241</name>
</gene>
<protein>
    <submittedName>
        <fullName evidence="1">Uncharacterized protein</fullName>
    </submittedName>
</protein>
<evidence type="ECO:0000313" key="1">
    <source>
        <dbReference type="EMBL" id="KAF5788798.1"/>
    </source>
</evidence>
<comment type="caution">
    <text evidence="1">The sequence shown here is derived from an EMBL/GenBank/DDBJ whole genome shotgun (WGS) entry which is preliminary data.</text>
</comment>